<evidence type="ECO:0000313" key="7">
    <source>
        <dbReference type="Proteomes" id="UP000252706"/>
    </source>
</evidence>
<evidence type="ECO:0000259" key="5">
    <source>
        <dbReference type="Pfam" id="PF13435"/>
    </source>
</evidence>
<gene>
    <name evidence="6" type="ORF">DS909_17515</name>
</gene>
<comment type="caution">
    <text evidence="6">The sequence shown here is derived from an EMBL/GenBank/DDBJ whole genome shotgun (WGS) entry which is preliminary data.</text>
</comment>
<dbReference type="PANTHER" id="PTHR35038">
    <property type="entry name" value="DISSIMILATORY SULFITE REDUCTASE SIRA"/>
    <property type="match status" value="1"/>
</dbReference>
<dbReference type="InterPro" id="IPR011990">
    <property type="entry name" value="TPR-like_helical_dom_sf"/>
</dbReference>
<feature type="chain" id="PRO_5017049459" evidence="3">
    <location>
        <begin position="19"/>
        <end position="635"/>
    </location>
</feature>
<dbReference type="SUPFAM" id="SSF48695">
    <property type="entry name" value="Multiheme cytochromes"/>
    <property type="match status" value="1"/>
</dbReference>
<proteinExistence type="predicted"/>
<dbReference type="RefSeq" id="WP_113824764.1">
    <property type="nucleotide sequence ID" value="NZ_QOCE01000043.1"/>
</dbReference>
<keyword evidence="2" id="KW-0802">TPR repeat</keyword>
<evidence type="ECO:0000256" key="2">
    <source>
        <dbReference type="PROSITE-ProRule" id="PRU00339"/>
    </source>
</evidence>
<evidence type="ECO:0000256" key="3">
    <source>
        <dbReference type="SAM" id="SignalP"/>
    </source>
</evidence>
<dbReference type="AlphaFoldDB" id="A0A366WPG2"/>
<organism evidence="6 7">
    <name type="scientific">Phaeobacter gallaeciensis</name>
    <dbReference type="NCBI Taxonomy" id="60890"/>
    <lineage>
        <taxon>Bacteria</taxon>
        <taxon>Pseudomonadati</taxon>
        <taxon>Pseudomonadota</taxon>
        <taxon>Alphaproteobacteria</taxon>
        <taxon>Rhodobacterales</taxon>
        <taxon>Roseobacteraceae</taxon>
        <taxon>Phaeobacter</taxon>
    </lineage>
</organism>
<dbReference type="Gene3D" id="1.25.40.10">
    <property type="entry name" value="Tetratricopeptide repeat domain"/>
    <property type="match status" value="1"/>
</dbReference>
<dbReference type="InterPro" id="IPR036280">
    <property type="entry name" value="Multihaem_cyt_sf"/>
</dbReference>
<accession>A0A366WPG2</accession>
<dbReference type="EMBL" id="QOCE01000043">
    <property type="protein sequence ID" value="RBW51734.1"/>
    <property type="molecule type" value="Genomic_DNA"/>
</dbReference>
<dbReference type="OrthoDB" id="9814800at2"/>
<reference evidence="6 7" key="1">
    <citation type="submission" date="2018-07" db="EMBL/GenBank/DDBJ databases">
        <title>Modular assembly of carbohydrate-degrading microbial communities in the ocean.</title>
        <authorList>
            <person name="Enke T.N."/>
            <person name="Datta M.S."/>
            <person name="Schwartzman J.A."/>
            <person name="Cermak N."/>
            <person name="Schmitz D.A."/>
            <person name="Barrere J."/>
            <person name="Cordero O.X."/>
        </authorList>
    </citation>
    <scope>NUCLEOTIDE SEQUENCE [LARGE SCALE GENOMIC DNA]</scope>
    <source>
        <strain evidence="6 7">C3M10</strain>
    </source>
</reference>
<evidence type="ECO:0000259" key="4">
    <source>
        <dbReference type="Pfam" id="PF09699"/>
    </source>
</evidence>
<feature type="repeat" description="TPR" evidence="2">
    <location>
        <begin position="557"/>
        <end position="590"/>
    </location>
</feature>
<dbReference type="Pfam" id="PF09699">
    <property type="entry name" value="Paired_CXXCH_1"/>
    <property type="match status" value="1"/>
</dbReference>
<keyword evidence="1 3" id="KW-0732">Signal</keyword>
<dbReference type="InterPro" id="IPR019734">
    <property type="entry name" value="TPR_rpt"/>
</dbReference>
<dbReference type="InterPro" id="IPR023155">
    <property type="entry name" value="Cyt_c-552/4"/>
</dbReference>
<protein>
    <submittedName>
        <fullName evidence="6">Uncharacterized protein</fullName>
    </submittedName>
</protein>
<dbReference type="Gene3D" id="3.90.10.10">
    <property type="entry name" value="Cytochrome C3"/>
    <property type="match status" value="1"/>
</dbReference>
<dbReference type="PANTHER" id="PTHR35038:SF8">
    <property type="entry name" value="C-TYPE POLYHEME CYTOCHROME OMCC"/>
    <property type="match status" value="1"/>
</dbReference>
<sequence length="635" mass="69916">MFRCLSFVFALISAPVLAQTPEYVGSKECIACHEDVAENWATSHHALAWNAPDQATVLADFGGTRFEHKGVVTEFRQDAQGYFAKTTEADGSKTDRKLHSVVGVEPLQQYLFETEKGRLQSADVVWDTEKEEWFHLYPDQDLPPEDGLHWTGPYKNWNARCAECHATNYKRNYGPRSKSYSSTQLETGVGCESCHGPGSSHIEWTLGKVPAENLDPFGFNMSFSGGNAETEIQQCAGCHSRREAQLDGNPIPGTPYADSYALALLRPGLYHADGQILDEVYVYGSFLQSKMYSKGVGCTNCHEPHAAGLKAEGNAVCTQCHSEAGNPGFSSLPLYDYDTPEHHRHSEDSEGAQCKSCHMIERTYMGVDGRRDHSFRVPRPDLGAETGGPDACTDCHQDQGQDWAADKIANWFPNPKNRQPHFGQVFARARLNPGIEAPKLRDIALDVNQAGIVRATALSMLEPSASEPLAATVATLLSDPDPLLRAGAASLQRGAPLKTRVERLLPVLQDPMRSVRIAAAKQFLGADTGTLSRSQQAGIDEGMQDWQQSLRTRLDFPETHLVFGGMALTMRNAQAAEQAFSEVVDMDPQRAEAWPMLVRLAHINRGPDAARVVLERGLSVVPGHPELLRLQQELR</sequence>
<name>A0A366WPG2_9RHOB</name>
<dbReference type="Gene3D" id="1.10.1130.10">
    <property type="entry name" value="Flavocytochrome C3, Chain A"/>
    <property type="match status" value="2"/>
</dbReference>
<dbReference type="SUPFAM" id="SSF48452">
    <property type="entry name" value="TPR-like"/>
    <property type="match status" value="1"/>
</dbReference>
<dbReference type="PROSITE" id="PS50005">
    <property type="entry name" value="TPR"/>
    <property type="match status" value="1"/>
</dbReference>
<dbReference type="InterPro" id="IPR051829">
    <property type="entry name" value="Multiheme_Cytochr_ET"/>
</dbReference>
<dbReference type="Proteomes" id="UP000252706">
    <property type="component" value="Unassembled WGS sequence"/>
</dbReference>
<dbReference type="Pfam" id="PF13435">
    <property type="entry name" value="Cytochrome_C554"/>
    <property type="match status" value="1"/>
</dbReference>
<evidence type="ECO:0000256" key="1">
    <source>
        <dbReference type="ARBA" id="ARBA00022729"/>
    </source>
</evidence>
<evidence type="ECO:0000313" key="6">
    <source>
        <dbReference type="EMBL" id="RBW51734.1"/>
    </source>
</evidence>
<feature type="domain" description="Doubled CXXCH motif" evidence="4">
    <location>
        <begin position="297"/>
        <end position="324"/>
    </location>
</feature>
<feature type="signal peptide" evidence="3">
    <location>
        <begin position="1"/>
        <end position="18"/>
    </location>
</feature>
<feature type="domain" description="Cytochrome c-552/4" evidence="5">
    <location>
        <begin position="158"/>
        <end position="196"/>
    </location>
</feature>
<dbReference type="InterPro" id="IPR010177">
    <property type="entry name" value="Paired_CXXCH_1"/>
</dbReference>